<dbReference type="EMBL" id="UOEF01000252">
    <property type="protein sequence ID" value="VAV97721.1"/>
    <property type="molecule type" value="Genomic_DNA"/>
</dbReference>
<name>A0A3B0S3K9_9ZZZZ</name>
<dbReference type="AlphaFoldDB" id="A0A3B0S3K9"/>
<reference evidence="1" key="1">
    <citation type="submission" date="2018-06" db="EMBL/GenBank/DDBJ databases">
        <authorList>
            <person name="Zhirakovskaya E."/>
        </authorList>
    </citation>
    <scope>NUCLEOTIDE SEQUENCE</scope>
</reference>
<dbReference type="Pfam" id="PF12228">
    <property type="entry name" value="DUF3604"/>
    <property type="match status" value="1"/>
</dbReference>
<organism evidence="1">
    <name type="scientific">hydrothermal vent metagenome</name>
    <dbReference type="NCBI Taxonomy" id="652676"/>
    <lineage>
        <taxon>unclassified sequences</taxon>
        <taxon>metagenomes</taxon>
        <taxon>ecological metagenomes</taxon>
    </lineage>
</organism>
<sequence length="72" mass="8211">NSIGAAELVAFWQDPDFDAAQNAFYYVRVLEIPTPTWPVYDALKFGLTLADEVINIQQERAYTSPIWYTPKA</sequence>
<dbReference type="InterPro" id="IPR022028">
    <property type="entry name" value="DUF3604"/>
</dbReference>
<proteinExistence type="predicted"/>
<evidence type="ECO:0008006" key="2">
    <source>
        <dbReference type="Google" id="ProtNLM"/>
    </source>
</evidence>
<gene>
    <name evidence="1" type="ORF">MNBD_ALPHA04-1959</name>
</gene>
<accession>A0A3B0S3K9</accession>
<evidence type="ECO:0000313" key="1">
    <source>
        <dbReference type="EMBL" id="VAV97721.1"/>
    </source>
</evidence>
<protein>
    <recommendedName>
        <fullName evidence="2">DUF3604 domain-containing protein</fullName>
    </recommendedName>
</protein>
<feature type="non-terminal residue" evidence="1">
    <location>
        <position position="1"/>
    </location>
</feature>